<gene>
    <name evidence="1" type="ORF">A3B50_00480</name>
</gene>
<protein>
    <recommendedName>
        <fullName evidence="3">IMP cyclohydrolase</fullName>
    </recommendedName>
</protein>
<dbReference type="Proteomes" id="UP000178558">
    <property type="component" value="Unassembled WGS sequence"/>
</dbReference>
<dbReference type="PANTHER" id="PTHR11692">
    <property type="entry name" value="BIFUNCTIONAL PURINE BIOSYNTHESIS PROTEIN PURH"/>
    <property type="match status" value="1"/>
</dbReference>
<dbReference type="Pfam" id="PF01808">
    <property type="entry name" value="AICARFT_IMPCHas"/>
    <property type="match status" value="1"/>
</dbReference>
<accession>A0A1F7J3P0</accession>
<dbReference type="GO" id="GO:0006189">
    <property type="term" value="P:'de novo' IMP biosynthetic process"/>
    <property type="evidence" value="ECO:0007669"/>
    <property type="project" value="TreeGrafter"/>
</dbReference>
<evidence type="ECO:0008006" key="3">
    <source>
        <dbReference type="Google" id="ProtNLM"/>
    </source>
</evidence>
<evidence type="ECO:0000313" key="1">
    <source>
        <dbReference type="EMBL" id="OGK50242.1"/>
    </source>
</evidence>
<organism evidence="1 2">
    <name type="scientific">Candidatus Roizmanbacteria bacterium RIFCSPLOWO2_01_FULL_40_42</name>
    <dbReference type="NCBI Taxonomy" id="1802066"/>
    <lineage>
        <taxon>Bacteria</taxon>
        <taxon>Candidatus Roizmaniibacteriota</taxon>
    </lineage>
</organism>
<evidence type="ECO:0000313" key="2">
    <source>
        <dbReference type="Proteomes" id="UP000178558"/>
    </source>
</evidence>
<name>A0A1F7J3P0_9BACT</name>
<dbReference type="GO" id="GO:0003937">
    <property type="term" value="F:IMP cyclohydrolase activity"/>
    <property type="evidence" value="ECO:0007669"/>
    <property type="project" value="InterPro"/>
</dbReference>
<comment type="caution">
    <text evidence="1">The sequence shown here is derived from an EMBL/GenBank/DDBJ whole genome shotgun (WGS) entry which is preliminary data.</text>
</comment>
<dbReference type="SUPFAM" id="SSF53927">
    <property type="entry name" value="Cytidine deaminase-like"/>
    <property type="match status" value="1"/>
</dbReference>
<reference evidence="1 2" key="1">
    <citation type="journal article" date="2016" name="Nat. Commun.">
        <title>Thousands of microbial genomes shed light on interconnected biogeochemical processes in an aquifer system.</title>
        <authorList>
            <person name="Anantharaman K."/>
            <person name="Brown C.T."/>
            <person name="Hug L.A."/>
            <person name="Sharon I."/>
            <person name="Castelle C.J."/>
            <person name="Probst A.J."/>
            <person name="Thomas B.C."/>
            <person name="Singh A."/>
            <person name="Wilkins M.J."/>
            <person name="Karaoz U."/>
            <person name="Brodie E.L."/>
            <person name="Williams K.H."/>
            <person name="Hubbard S.S."/>
            <person name="Banfield J.F."/>
        </authorList>
    </citation>
    <scope>NUCLEOTIDE SEQUENCE [LARGE SCALE GENOMIC DNA]</scope>
</reference>
<dbReference type="PANTHER" id="PTHR11692:SF0">
    <property type="entry name" value="BIFUNCTIONAL PURINE BIOSYNTHESIS PROTEIN ATIC"/>
    <property type="match status" value="1"/>
</dbReference>
<dbReference type="AlphaFoldDB" id="A0A1F7J3P0"/>
<sequence length="315" mass="35171">MRKLKLRYGENPHQIPSYVYFEPRTNSPLKNLKKITGRELSYINFTDITAGLETVRMFKEPAAVVIKHNSPSGIALGKSSEEALRRAVSADPVSAFGGVVILNKPIDEKTAKAFADFKEDRVQMDIVAAPSLSKKAEVIIHKVRKTTGIYTFGTIPQKRSNSKHLKYFYGGYVSQPWDDNIEKSFKDWKCVTKKKPTGQQLKQMQVAWKFISRIRSNSIIVVDEVIPMTRGIGSGQTARIFSTEIALKHAGKHTKGAILASDSFFPFPDSVALAAKYKIAAIVQQGGSMNDQASIDAANKAKLPMVFTYRRAFWH</sequence>
<dbReference type="EMBL" id="MGAQ01000020">
    <property type="protein sequence ID" value="OGK50242.1"/>
    <property type="molecule type" value="Genomic_DNA"/>
</dbReference>
<dbReference type="GO" id="GO:0005829">
    <property type="term" value="C:cytosol"/>
    <property type="evidence" value="ECO:0007669"/>
    <property type="project" value="TreeGrafter"/>
</dbReference>
<dbReference type="SMART" id="SM00798">
    <property type="entry name" value="AICARFT_IMPCHas"/>
    <property type="match status" value="1"/>
</dbReference>
<dbReference type="InterPro" id="IPR002695">
    <property type="entry name" value="PurH-like"/>
</dbReference>
<dbReference type="GO" id="GO:0004643">
    <property type="term" value="F:phosphoribosylaminoimidazolecarboxamide formyltransferase activity"/>
    <property type="evidence" value="ECO:0007669"/>
    <property type="project" value="InterPro"/>
</dbReference>
<dbReference type="InterPro" id="IPR024051">
    <property type="entry name" value="AICAR_Tfase_dup_dom_sf"/>
</dbReference>
<proteinExistence type="predicted"/>
<dbReference type="Gene3D" id="3.40.140.20">
    <property type="match status" value="2"/>
</dbReference>
<dbReference type="InterPro" id="IPR016193">
    <property type="entry name" value="Cytidine_deaminase-like"/>
</dbReference>